<dbReference type="Proteomes" id="UP000740926">
    <property type="component" value="Unassembled WGS sequence"/>
</dbReference>
<proteinExistence type="predicted"/>
<gene>
    <name evidence="1" type="ORF">G6F50_016353</name>
</gene>
<comment type="caution">
    <text evidence="1">The sequence shown here is derived from an EMBL/GenBank/DDBJ whole genome shotgun (WGS) entry which is preliminary data.</text>
</comment>
<organism evidence="1 2">
    <name type="scientific">Rhizopus delemar</name>
    <dbReference type="NCBI Taxonomy" id="936053"/>
    <lineage>
        <taxon>Eukaryota</taxon>
        <taxon>Fungi</taxon>
        <taxon>Fungi incertae sedis</taxon>
        <taxon>Mucoromycota</taxon>
        <taxon>Mucoromycotina</taxon>
        <taxon>Mucoromycetes</taxon>
        <taxon>Mucorales</taxon>
        <taxon>Mucorineae</taxon>
        <taxon>Rhizopodaceae</taxon>
        <taxon>Rhizopus</taxon>
    </lineage>
</organism>
<evidence type="ECO:0000313" key="1">
    <source>
        <dbReference type="EMBL" id="KAG1532093.1"/>
    </source>
</evidence>
<dbReference type="AlphaFoldDB" id="A0A9P6XTM7"/>
<accession>A0A9P6XTM7</accession>
<sequence length="162" mass="17241">MAGGADAGVGQRALVLVLFDVFGQFLDVVGREVRARDDGHGHVDDQADGLKALVRVVAGVLVQRRRGREAGVHQQDGIAVRLGAGDLRRADGAAGTPLVFDHSRLAQTRPHGFRQRAGDVVGRAACSEWHHHIDGALRIFRVGGAGREHGAGREQGRKRAGN</sequence>
<reference evidence="1 2" key="1">
    <citation type="journal article" date="2020" name="Microb. Genom.">
        <title>Genetic diversity of clinical and environmental Mucorales isolates obtained from an investigation of mucormycosis cases among solid organ transplant recipients.</title>
        <authorList>
            <person name="Nguyen M.H."/>
            <person name="Kaul D."/>
            <person name="Muto C."/>
            <person name="Cheng S.J."/>
            <person name="Richter R.A."/>
            <person name="Bruno V.M."/>
            <person name="Liu G."/>
            <person name="Beyhan S."/>
            <person name="Sundermann A.J."/>
            <person name="Mounaud S."/>
            <person name="Pasculle A.W."/>
            <person name="Nierman W.C."/>
            <person name="Driscoll E."/>
            <person name="Cumbie R."/>
            <person name="Clancy C.J."/>
            <person name="Dupont C.L."/>
        </authorList>
    </citation>
    <scope>NUCLEOTIDE SEQUENCE [LARGE SCALE GENOMIC DNA]</scope>
    <source>
        <strain evidence="1 2">GL24</strain>
    </source>
</reference>
<keyword evidence="2" id="KW-1185">Reference proteome</keyword>
<name>A0A9P6XTM7_9FUNG</name>
<protein>
    <submittedName>
        <fullName evidence="1">Uncharacterized protein</fullName>
    </submittedName>
</protein>
<dbReference type="EMBL" id="JAANIU010010176">
    <property type="protein sequence ID" value="KAG1532093.1"/>
    <property type="molecule type" value="Genomic_DNA"/>
</dbReference>
<evidence type="ECO:0000313" key="2">
    <source>
        <dbReference type="Proteomes" id="UP000740926"/>
    </source>
</evidence>